<accession>A0A1F7XAM2</accession>
<reference evidence="2 3" key="1">
    <citation type="journal article" date="2016" name="Nat. Commun.">
        <title>Thousands of microbial genomes shed light on interconnected biogeochemical processes in an aquifer system.</title>
        <authorList>
            <person name="Anantharaman K."/>
            <person name="Brown C.T."/>
            <person name="Hug L.A."/>
            <person name="Sharon I."/>
            <person name="Castelle C.J."/>
            <person name="Probst A.J."/>
            <person name="Thomas B.C."/>
            <person name="Singh A."/>
            <person name="Wilkins M.J."/>
            <person name="Karaoz U."/>
            <person name="Brodie E.L."/>
            <person name="Williams K.H."/>
            <person name="Hubbard S.S."/>
            <person name="Banfield J.F."/>
        </authorList>
    </citation>
    <scope>NUCLEOTIDE SEQUENCE [LARGE SCALE GENOMIC DNA]</scope>
</reference>
<protein>
    <submittedName>
        <fullName evidence="2">Uncharacterized protein</fullName>
    </submittedName>
</protein>
<proteinExistence type="predicted"/>
<dbReference type="Proteomes" id="UP000178533">
    <property type="component" value="Unassembled WGS sequence"/>
</dbReference>
<dbReference type="AlphaFoldDB" id="A0A1F7XAM2"/>
<evidence type="ECO:0000313" key="3">
    <source>
        <dbReference type="Proteomes" id="UP000178533"/>
    </source>
</evidence>
<feature type="compositionally biased region" description="Low complexity" evidence="1">
    <location>
        <begin position="70"/>
        <end position="83"/>
    </location>
</feature>
<dbReference type="STRING" id="1802481.A2W13_02515"/>
<organism evidence="2 3">
    <name type="scientific">Candidatus Woesebacteria bacterium RBG_16_36_11</name>
    <dbReference type="NCBI Taxonomy" id="1802481"/>
    <lineage>
        <taxon>Bacteria</taxon>
        <taxon>Candidatus Woeseibacteriota</taxon>
    </lineage>
</organism>
<comment type="caution">
    <text evidence="2">The sequence shown here is derived from an EMBL/GenBank/DDBJ whole genome shotgun (WGS) entry which is preliminary data.</text>
</comment>
<gene>
    <name evidence="2" type="ORF">A2W13_02515</name>
</gene>
<sequence length="147" mass="15993">MKRLLKKIINYPKAKNTLKTKEKLLIPSLICLLIVLFAFAIKININSFQKSYKITPTPTTGIRPKPKTNLPSPTTSLKPTKSPTSAKNGCIVGGCNGEICSDIDMASPCIYKSEFECYKNAQCEKQEGGSCGWTLTSELTACLGASI</sequence>
<feature type="region of interest" description="Disordered" evidence="1">
    <location>
        <begin position="59"/>
        <end position="83"/>
    </location>
</feature>
<dbReference type="EMBL" id="MGFT01000006">
    <property type="protein sequence ID" value="OGM12013.1"/>
    <property type="molecule type" value="Genomic_DNA"/>
</dbReference>
<evidence type="ECO:0000313" key="2">
    <source>
        <dbReference type="EMBL" id="OGM12013.1"/>
    </source>
</evidence>
<name>A0A1F7XAM2_9BACT</name>
<evidence type="ECO:0000256" key="1">
    <source>
        <dbReference type="SAM" id="MobiDB-lite"/>
    </source>
</evidence>